<comment type="caution">
    <text evidence="1">The sequence shown here is derived from an EMBL/GenBank/DDBJ whole genome shotgun (WGS) entry which is preliminary data.</text>
</comment>
<name>A0AAE0ID10_9PEZI</name>
<dbReference type="Proteomes" id="UP001283341">
    <property type="component" value="Unassembled WGS sequence"/>
</dbReference>
<dbReference type="EMBL" id="JAUEDM010000003">
    <property type="protein sequence ID" value="KAK3322903.1"/>
    <property type="molecule type" value="Genomic_DNA"/>
</dbReference>
<accession>A0AAE0ID10</accession>
<evidence type="ECO:0008006" key="3">
    <source>
        <dbReference type="Google" id="ProtNLM"/>
    </source>
</evidence>
<proteinExistence type="predicted"/>
<evidence type="ECO:0000313" key="1">
    <source>
        <dbReference type="EMBL" id="KAK3322903.1"/>
    </source>
</evidence>
<organism evidence="1 2">
    <name type="scientific">Apodospora peruviana</name>
    <dbReference type="NCBI Taxonomy" id="516989"/>
    <lineage>
        <taxon>Eukaryota</taxon>
        <taxon>Fungi</taxon>
        <taxon>Dikarya</taxon>
        <taxon>Ascomycota</taxon>
        <taxon>Pezizomycotina</taxon>
        <taxon>Sordariomycetes</taxon>
        <taxon>Sordariomycetidae</taxon>
        <taxon>Sordariales</taxon>
        <taxon>Lasiosphaeriaceae</taxon>
        <taxon>Apodospora</taxon>
    </lineage>
</organism>
<protein>
    <recommendedName>
        <fullName evidence="3">F-box domain-containing protein</fullName>
    </recommendedName>
</protein>
<reference evidence="1" key="1">
    <citation type="journal article" date="2023" name="Mol. Phylogenet. Evol.">
        <title>Genome-scale phylogeny and comparative genomics of the fungal order Sordariales.</title>
        <authorList>
            <person name="Hensen N."/>
            <person name="Bonometti L."/>
            <person name="Westerberg I."/>
            <person name="Brannstrom I.O."/>
            <person name="Guillou S."/>
            <person name="Cros-Aarteil S."/>
            <person name="Calhoun S."/>
            <person name="Haridas S."/>
            <person name="Kuo A."/>
            <person name="Mondo S."/>
            <person name="Pangilinan J."/>
            <person name="Riley R."/>
            <person name="LaButti K."/>
            <person name="Andreopoulos B."/>
            <person name="Lipzen A."/>
            <person name="Chen C."/>
            <person name="Yan M."/>
            <person name="Daum C."/>
            <person name="Ng V."/>
            <person name="Clum A."/>
            <person name="Steindorff A."/>
            <person name="Ohm R.A."/>
            <person name="Martin F."/>
            <person name="Silar P."/>
            <person name="Natvig D.O."/>
            <person name="Lalanne C."/>
            <person name="Gautier V."/>
            <person name="Ament-Velasquez S.L."/>
            <person name="Kruys A."/>
            <person name="Hutchinson M.I."/>
            <person name="Powell A.J."/>
            <person name="Barry K."/>
            <person name="Miller A.N."/>
            <person name="Grigoriev I.V."/>
            <person name="Debuchy R."/>
            <person name="Gladieux P."/>
            <person name="Hiltunen Thoren M."/>
            <person name="Johannesson H."/>
        </authorList>
    </citation>
    <scope>NUCLEOTIDE SEQUENCE</scope>
    <source>
        <strain evidence="1">CBS 118394</strain>
    </source>
</reference>
<dbReference type="AlphaFoldDB" id="A0AAE0ID10"/>
<reference evidence="1" key="2">
    <citation type="submission" date="2023-06" db="EMBL/GenBank/DDBJ databases">
        <authorList>
            <consortium name="Lawrence Berkeley National Laboratory"/>
            <person name="Haridas S."/>
            <person name="Hensen N."/>
            <person name="Bonometti L."/>
            <person name="Westerberg I."/>
            <person name="Brannstrom I.O."/>
            <person name="Guillou S."/>
            <person name="Cros-Aarteil S."/>
            <person name="Calhoun S."/>
            <person name="Kuo A."/>
            <person name="Mondo S."/>
            <person name="Pangilinan J."/>
            <person name="Riley R."/>
            <person name="Labutti K."/>
            <person name="Andreopoulos B."/>
            <person name="Lipzen A."/>
            <person name="Chen C."/>
            <person name="Yanf M."/>
            <person name="Daum C."/>
            <person name="Ng V."/>
            <person name="Clum A."/>
            <person name="Steindorff A."/>
            <person name="Ohm R."/>
            <person name="Martin F."/>
            <person name="Silar P."/>
            <person name="Natvig D."/>
            <person name="Lalanne C."/>
            <person name="Gautier V."/>
            <person name="Ament-Velasquez S.L."/>
            <person name="Kruys A."/>
            <person name="Hutchinson M.I."/>
            <person name="Powell A.J."/>
            <person name="Barry K."/>
            <person name="Miller A.N."/>
            <person name="Grigoriev I.V."/>
            <person name="Debuchy R."/>
            <person name="Gladieux P."/>
            <person name="Thoren M.H."/>
            <person name="Johannesson H."/>
        </authorList>
    </citation>
    <scope>NUCLEOTIDE SEQUENCE</scope>
    <source>
        <strain evidence="1">CBS 118394</strain>
    </source>
</reference>
<evidence type="ECO:0000313" key="2">
    <source>
        <dbReference type="Proteomes" id="UP001283341"/>
    </source>
</evidence>
<keyword evidence="2" id="KW-1185">Reference proteome</keyword>
<gene>
    <name evidence="1" type="ORF">B0H66DRAFT_216825</name>
</gene>
<sequence>MDSFGVVPPDIFLDILKLLPDIHSLQNLRCASPTVNRLLHEEGLAAEIVESVISSNLAYSTQLTVRLVTLLAWVPDGHSIFLESPDDLRDTLWEPHREKPSARAKHRDTVGRRSLRRYTGLPSEVIVRVVSLAGQVSVGWSEVNGLRRRCRHRRLVHDHDTELERGLGFGSLVVAIRQRRRARAGIQVGEQQLAVVLALEVLLSVVHLLRSAPSGLLGAPTMSSTIILCCPATSTNWLAAAYRCWCGSWLTVIPRERCSGLLPNSTVRLSPWSLVLPRSWLSLVLSAM</sequence>